<feature type="signal peptide" evidence="1">
    <location>
        <begin position="1"/>
        <end position="16"/>
    </location>
</feature>
<reference evidence="2" key="1">
    <citation type="journal article" date="2014" name="Int. J. Syst. Evol. Microbiol.">
        <title>Complete genome sequence of Corynebacterium casei LMG S-19264T (=DSM 44701T), isolated from a smear-ripened cheese.</title>
        <authorList>
            <consortium name="US DOE Joint Genome Institute (JGI-PGF)"/>
            <person name="Walter F."/>
            <person name="Albersmeier A."/>
            <person name="Kalinowski J."/>
            <person name="Ruckert C."/>
        </authorList>
    </citation>
    <scope>NUCLEOTIDE SEQUENCE</scope>
    <source>
        <strain evidence="2">JCM 14371</strain>
    </source>
</reference>
<evidence type="ECO:0008006" key="4">
    <source>
        <dbReference type="Google" id="ProtNLM"/>
    </source>
</evidence>
<reference evidence="2" key="2">
    <citation type="submission" date="2020-09" db="EMBL/GenBank/DDBJ databases">
        <authorList>
            <person name="Sun Q."/>
            <person name="Ohkuma M."/>
        </authorList>
    </citation>
    <scope>NUCLEOTIDE SEQUENCE</scope>
    <source>
        <strain evidence="2">JCM 14371</strain>
    </source>
</reference>
<dbReference type="Pfam" id="PF11303">
    <property type="entry name" value="DUF3105"/>
    <property type="match status" value="1"/>
</dbReference>
<dbReference type="EMBL" id="BMOE01000020">
    <property type="protein sequence ID" value="GGJ88227.1"/>
    <property type="molecule type" value="Genomic_DNA"/>
</dbReference>
<gene>
    <name evidence="2" type="ORF">GCM10008939_35340</name>
</gene>
<organism evidence="2 3">
    <name type="scientific">Deinococcus aquiradiocola</name>
    <dbReference type="NCBI Taxonomy" id="393059"/>
    <lineage>
        <taxon>Bacteria</taxon>
        <taxon>Thermotogati</taxon>
        <taxon>Deinococcota</taxon>
        <taxon>Deinococci</taxon>
        <taxon>Deinococcales</taxon>
        <taxon>Deinococcaceae</taxon>
        <taxon>Deinococcus</taxon>
    </lineage>
</organism>
<name>A0A917PQT4_9DEIO</name>
<proteinExistence type="predicted"/>
<dbReference type="InterPro" id="IPR021454">
    <property type="entry name" value="DUF3105"/>
</dbReference>
<feature type="chain" id="PRO_5037219022" description="DUF3105 domain-containing protein" evidence="1">
    <location>
        <begin position="17"/>
        <end position="168"/>
    </location>
</feature>
<comment type="caution">
    <text evidence="2">The sequence shown here is derived from an EMBL/GenBank/DDBJ whole genome shotgun (WGS) entry which is preliminary data.</text>
</comment>
<keyword evidence="3" id="KW-1185">Reference proteome</keyword>
<accession>A0A917PQT4</accession>
<dbReference type="AlphaFoldDB" id="A0A917PQT4"/>
<evidence type="ECO:0000313" key="2">
    <source>
        <dbReference type="EMBL" id="GGJ88227.1"/>
    </source>
</evidence>
<dbReference type="PROSITE" id="PS51257">
    <property type="entry name" value="PROKAR_LIPOPROTEIN"/>
    <property type="match status" value="1"/>
</dbReference>
<protein>
    <recommendedName>
        <fullName evidence="4">DUF3105 domain-containing protein</fullName>
    </recommendedName>
</protein>
<evidence type="ECO:0000313" key="3">
    <source>
        <dbReference type="Proteomes" id="UP000635726"/>
    </source>
</evidence>
<dbReference type="Proteomes" id="UP000635726">
    <property type="component" value="Unassembled WGS sequence"/>
</dbReference>
<sequence length="168" mass="18052">MLVNRALLLALPVILASCSGGDLTGVKTFKYQGGQHQEGQIAYTEHPPVGGTHNPRWQKCGVYDNPLYDQFAVHSMEHGAVWITYLPSLPAGDVAKLKAAVDGRSYTLLSPYPGQAAPVMMSAWNAQLSLQDASDPRVKAFLSKYEQGATAPERGAACDGPYSTTETQ</sequence>
<keyword evidence="1" id="KW-0732">Signal</keyword>
<evidence type="ECO:0000256" key="1">
    <source>
        <dbReference type="SAM" id="SignalP"/>
    </source>
</evidence>